<evidence type="ECO:0000313" key="4">
    <source>
        <dbReference type="EMBL" id="EQA38263.1"/>
    </source>
</evidence>
<dbReference type="SUPFAM" id="SSF54001">
    <property type="entry name" value="Cysteine proteinases"/>
    <property type="match status" value="1"/>
</dbReference>
<dbReference type="NCBIfam" id="TIGR01443">
    <property type="entry name" value="intein_Cterm"/>
    <property type="match status" value="1"/>
</dbReference>
<evidence type="ECO:0000313" key="5">
    <source>
        <dbReference type="Proteomes" id="UP000018719"/>
    </source>
</evidence>
<dbReference type="InterPro" id="IPR003586">
    <property type="entry name" value="Hint_dom_C"/>
</dbReference>
<dbReference type="RefSeq" id="WP_020988195.1">
    <property type="nucleotide sequence ID" value="NZ_AHMM02000011.1"/>
</dbReference>
<feature type="domain" description="Hint" evidence="3">
    <location>
        <begin position="177"/>
        <end position="272"/>
    </location>
</feature>
<dbReference type="Gene3D" id="2.170.16.10">
    <property type="entry name" value="Hedgehog/Intein (Hint) domain"/>
    <property type="match status" value="1"/>
</dbReference>
<dbReference type="SUPFAM" id="SSF51294">
    <property type="entry name" value="Hedgehog/intein (Hint) domain"/>
    <property type="match status" value="1"/>
</dbReference>
<dbReference type="Pfam" id="PF07591">
    <property type="entry name" value="PT-HINT"/>
    <property type="match status" value="1"/>
</dbReference>
<dbReference type="InterPro" id="IPR006141">
    <property type="entry name" value="Intein_N"/>
</dbReference>
<name>V6HFA5_9LEPT</name>
<evidence type="ECO:0000259" key="2">
    <source>
        <dbReference type="SMART" id="SM00305"/>
    </source>
</evidence>
<dbReference type="PROSITE" id="PS50817">
    <property type="entry name" value="INTEIN_N_TER"/>
    <property type="match status" value="1"/>
</dbReference>
<dbReference type="InterPro" id="IPR003587">
    <property type="entry name" value="Hint_dom_N"/>
</dbReference>
<feature type="domain" description="Hint" evidence="2">
    <location>
        <begin position="312"/>
        <end position="357"/>
    </location>
</feature>
<dbReference type="STRING" id="1049790.LEP1GSC047_0945"/>
<comment type="caution">
    <text evidence="4">The sequence shown here is derived from an EMBL/GenBank/DDBJ whole genome shotgun (WGS) entry which is preliminary data.</text>
</comment>
<dbReference type="Proteomes" id="UP000018719">
    <property type="component" value="Unassembled WGS sequence"/>
</dbReference>
<evidence type="ECO:0000256" key="1">
    <source>
        <dbReference type="SAM" id="Coils"/>
    </source>
</evidence>
<dbReference type="InterPro" id="IPR030934">
    <property type="entry name" value="Intein_C"/>
</dbReference>
<dbReference type="NCBIfam" id="TIGR04388">
    <property type="entry name" value="Lepto_longest"/>
    <property type="match status" value="1"/>
</dbReference>
<dbReference type="InterPro" id="IPR036844">
    <property type="entry name" value="Hint_dom_sf"/>
</dbReference>
<accession>V6HFA5</accession>
<gene>
    <name evidence="4" type="ORF">LEP1GSC047_0945</name>
</gene>
<protein>
    <submittedName>
        <fullName evidence="4">Intein C-terminal splicing domain protein</fullName>
    </submittedName>
</protein>
<dbReference type="CDD" id="cd00081">
    <property type="entry name" value="Hint"/>
    <property type="match status" value="1"/>
</dbReference>
<dbReference type="EMBL" id="AHMM02000011">
    <property type="protein sequence ID" value="EQA38263.1"/>
    <property type="molecule type" value="Genomic_DNA"/>
</dbReference>
<evidence type="ECO:0000259" key="3">
    <source>
        <dbReference type="SMART" id="SM00306"/>
    </source>
</evidence>
<dbReference type="Gene3D" id="3.90.70.10">
    <property type="entry name" value="Cysteine proteinases"/>
    <property type="match status" value="1"/>
</dbReference>
<keyword evidence="1" id="KW-0175">Coiled coil</keyword>
<dbReference type="SMART" id="SM00306">
    <property type="entry name" value="HintN"/>
    <property type="match status" value="1"/>
</dbReference>
<dbReference type="InterPro" id="IPR030885">
    <property type="entry name" value="Lepto_longest"/>
</dbReference>
<sequence>NNGSFNLSGQYRGATVASVDFDPNTHKFGSVHGNANFQTELNNNVIQEHAGELHAEGVNHNAEVVGHVLSENGQIKESTVREMIAQGRGNEVLAMYQNYKDKTIEKLGQKSWESTFENTAAALKDKYDLDISLKKGASSEGVLENVLTRLKSDVLLSFGVSDTGGIRSDGNKKFEFDSCFVAGTLVRTKEGFKPIEKIRVGEYVLSHNENTGKLSFEKVTETFIHDVPLIHKITYTNGTTVETTWNHPFYVKGQGWTQVKDLQPANRSVTLASIQNTAILSEMNARQIPIGASLTSVSNATNHAPNWSETYTGTLGIRKIEEIRRQDRVYNLEVEGNHSYFITKAGVLVHNYNLDAFLKRAAKASYEEVTGLSKDPQKMEERKSMLEAESKIFKDTGEQANKTISDLVKSKREYSTDEKKLKEQEKLLNSNSKKVNKEEVKQEIATIKQRMASKQYEVLNNLEKLGELTQKGREAAEKRNSRIAREERTIFGILKQRDYGRLSEDLAKSQKPDAKQKVNESKVKRAQNEIADFSEKFAKYESQREKIEANHQEFSQTKLNDTLPDKLAKFYSPTELRQEWSKKNIDYLTKIFKNEGTKYRVDGERIHLEKGVINTGVGEGYQYSDFKGKTEVLSYENKLMSGGRNDNLKESKDLKMYTYTQDGRNVCQTYSLLDQLIQAGVMLRNSGRSPVEELAHLERDMGLTAEMSTNMGAAYDKILDKFGLKAVNIVENKTTPIEKLEAIKQALKEGKMINAGMYIDGPRYDASGNLDINPKGRPVKPDGVDYQSGHRVTIIGYDDVRGEWIVRDSNKTDKLVRYKYGEYLLGMGNYNTIVVKKR</sequence>
<dbReference type="InterPro" id="IPR038765">
    <property type="entry name" value="Papain-like_cys_pep_sf"/>
</dbReference>
<reference evidence="4 5" key="1">
    <citation type="submission" date="2013-05" db="EMBL/GenBank/DDBJ databases">
        <authorList>
            <person name="Harkins D.M."/>
            <person name="Durkin A.S."/>
            <person name="Brinkac L.M."/>
            <person name="Haft D.H."/>
            <person name="Selengut J.D."/>
            <person name="Sanka R."/>
            <person name="DePew J."/>
            <person name="Purushe J."/>
            <person name="Hartskeerl R.A."/>
            <person name="Ahmed A."/>
            <person name="van der Linden H."/>
            <person name="Goris M.G.A."/>
            <person name="Vinetz J.M."/>
            <person name="Sutton G.G."/>
            <person name="Nierman W.C."/>
            <person name="Fouts D.E."/>
        </authorList>
    </citation>
    <scope>NUCLEOTIDE SEQUENCE [LARGE SCALE GENOMIC DNA]</scope>
    <source>
        <strain evidence="4 5">10</strain>
    </source>
</reference>
<feature type="coiled-coil region" evidence="1">
    <location>
        <begin position="523"/>
        <end position="557"/>
    </location>
</feature>
<dbReference type="PROSITE" id="PS50818">
    <property type="entry name" value="INTEIN_C_TER"/>
    <property type="match status" value="1"/>
</dbReference>
<dbReference type="SMART" id="SM00305">
    <property type="entry name" value="HintC"/>
    <property type="match status" value="1"/>
</dbReference>
<organism evidence="4 5">
    <name type="scientific">Leptospira inadai serovar Lyme str. 10</name>
    <dbReference type="NCBI Taxonomy" id="1049790"/>
    <lineage>
        <taxon>Bacteria</taxon>
        <taxon>Pseudomonadati</taxon>
        <taxon>Spirochaetota</taxon>
        <taxon>Spirochaetia</taxon>
        <taxon>Leptospirales</taxon>
        <taxon>Leptospiraceae</taxon>
        <taxon>Leptospira</taxon>
    </lineage>
</organism>
<dbReference type="GO" id="GO:0016539">
    <property type="term" value="P:intein-mediated protein splicing"/>
    <property type="evidence" value="ECO:0007669"/>
    <property type="project" value="InterPro"/>
</dbReference>
<proteinExistence type="predicted"/>
<feature type="non-terminal residue" evidence="4">
    <location>
        <position position="1"/>
    </location>
</feature>
<dbReference type="AlphaFoldDB" id="V6HFA5"/>